<organism evidence="2 3">
    <name type="scientific">Stylosanthes scabra</name>
    <dbReference type="NCBI Taxonomy" id="79078"/>
    <lineage>
        <taxon>Eukaryota</taxon>
        <taxon>Viridiplantae</taxon>
        <taxon>Streptophyta</taxon>
        <taxon>Embryophyta</taxon>
        <taxon>Tracheophyta</taxon>
        <taxon>Spermatophyta</taxon>
        <taxon>Magnoliopsida</taxon>
        <taxon>eudicotyledons</taxon>
        <taxon>Gunneridae</taxon>
        <taxon>Pentapetalae</taxon>
        <taxon>rosids</taxon>
        <taxon>fabids</taxon>
        <taxon>Fabales</taxon>
        <taxon>Fabaceae</taxon>
        <taxon>Papilionoideae</taxon>
        <taxon>50 kb inversion clade</taxon>
        <taxon>dalbergioids sensu lato</taxon>
        <taxon>Dalbergieae</taxon>
        <taxon>Pterocarpus clade</taxon>
        <taxon>Stylosanthes</taxon>
    </lineage>
</organism>
<evidence type="ECO:0000256" key="1">
    <source>
        <dbReference type="SAM" id="MobiDB-lite"/>
    </source>
</evidence>
<protein>
    <submittedName>
        <fullName evidence="2">Uncharacterized protein</fullName>
    </submittedName>
</protein>
<name>A0ABU6ZH41_9FABA</name>
<feature type="region of interest" description="Disordered" evidence="1">
    <location>
        <begin position="115"/>
        <end position="187"/>
    </location>
</feature>
<keyword evidence="3" id="KW-1185">Reference proteome</keyword>
<gene>
    <name evidence="2" type="ORF">PIB30_052661</name>
</gene>
<reference evidence="2 3" key="1">
    <citation type="journal article" date="2023" name="Plants (Basel)">
        <title>Bridging the Gap: Combining Genomics and Transcriptomics Approaches to Understand Stylosanthes scabra, an Orphan Legume from the Brazilian Caatinga.</title>
        <authorList>
            <person name="Ferreira-Neto J.R.C."/>
            <person name="da Silva M.D."/>
            <person name="Binneck E."/>
            <person name="de Melo N.F."/>
            <person name="da Silva R.H."/>
            <person name="de Melo A.L.T.M."/>
            <person name="Pandolfi V."/>
            <person name="Bustamante F.O."/>
            <person name="Brasileiro-Vidal A.C."/>
            <person name="Benko-Iseppon A.M."/>
        </authorList>
    </citation>
    <scope>NUCLEOTIDE SEQUENCE [LARGE SCALE GENOMIC DNA]</scope>
    <source>
        <tissue evidence="2">Leaves</tissue>
    </source>
</reference>
<sequence length="187" mass="20156">MLVWPSLHYSSAVPTAVTDGHGDTGSTDGLAPSAVTHSPAVYNDVAKLRKCSNFTDSHVVDKTTDGLAVCWPSRGLKPSFITRLNQFLTYCMSLDDYVGLGKKGFMPKHLDLPPKRTYDLGDRDRGRGTKPGVQEVIGGQPRKTTSIPLDLGETGAGTLTCGPETGPEKRSFVADSSEPMSREPYQI</sequence>
<proteinExistence type="predicted"/>
<feature type="compositionally biased region" description="Basic and acidic residues" evidence="1">
    <location>
        <begin position="115"/>
        <end position="127"/>
    </location>
</feature>
<evidence type="ECO:0000313" key="2">
    <source>
        <dbReference type="EMBL" id="MED6221255.1"/>
    </source>
</evidence>
<dbReference type="EMBL" id="JASCZI010272244">
    <property type="protein sequence ID" value="MED6221255.1"/>
    <property type="molecule type" value="Genomic_DNA"/>
</dbReference>
<dbReference type="Proteomes" id="UP001341840">
    <property type="component" value="Unassembled WGS sequence"/>
</dbReference>
<comment type="caution">
    <text evidence="2">The sequence shown here is derived from an EMBL/GenBank/DDBJ whole genome shotgun (WGS) entry which is preliminary data.</text>
</comment>
<accession>A0ABU6ZH41</accession>
<evidence type="ECO:0000313" key="3">
    <source>
        <dbReference type="Proteomes" id="UP001341840"/>
    </source>
</evidence>